<protein>
    <recommendedName>
        <fullName evidence="3">VWFA domain-containing protein</fullName>
    </recommendedName>
</protein>
<dbReference type="InterPro" id="IPR002035">
    <property type="entry name" value="VWF_A"/>
</dbReference>
<evidence type="ECO:0000313" key="5">
    <source>
        <dbReference type="Proteomes" id="UP000054937"/>
    </source>
</evidence>
<accession>A0A0V0R6U2</accession>
<dbReference type="AlphaFoldDB" id="A0A0V0R6U2"/>
<dbReference type="InterPro" id="IPR051173">
    <property type="entry name" value="Ca_channel_alpha-2/delta"/>
</dbReference>
<evidence type="ECO:0000256" key="2">
    <source>
        <dbReference type="SAM" id="Phobius"/>
    </source>
</evidence>
<dbReference type="OrthoDB" id="10054666at2759"/>
<gene>
    <name evidence="4" type="ORF">PPERSA_05272</name>
</gene>
<comment type="caution">
    <text evidence="4">The sequence shown here is derived from an EMBL/GenBank/DDBJ whole genome shotgun (WGS) entry which is preliminary data.</text>
</comment>
<dbReference type="GO" id="GO:0005891">
    <property type="term" value="C:voltage-gated calcium channel complex"/>
    <property type="evidence" value="ECO:0007669"/>
    <property type="project" value="TreeGrafter"/>
</dbReference>
<evidence type="ECO:0000259" key="3">
    <source>
        <dbReference type="PROSITE" id="PS50234"/>
    </source>
</evidence>
<name>A0A0V0R6U2_PSEPJ</name>
<feature type="region of interest" description="Disordered" evidence="1">
    <location>
        <begin position="141"/>
        <end position="160"/>
    </location>
</feature>
<evidence type="ECO:0000313" key="4">
    <source>
        <dbReference type="EMBL" id="KRX09880.1"/>
    </source>
</evidence>
<reference evidence="4 5" key="1">
    <citation type="journal article" date="2015" name="Sci. Rep.">
        <title>Genome of the facultative scuticociliatosis pathogen Pseudocohnilembus persalinus provides insight into its virulence through horizontal gene transfer.</title>
        <authorList>
            <person name="Xiong J."/>
            <person name="Wang G."/>
            <person name="Cheng J."/>
            <person name="Tian M."/>
            <person name="Pan X."/>
            <person name="Warren A."/>
            <person name="Jiang C."/>
            <person name="Yuan D."/>
            <person name="Miao W."/>
        </authorList>
    </citation>
    <scope>NUCLEOTIDE SEQUENCE [LARGE SCALE GENOMIC DNA]</scope>
    <source>
        <strain evidence="4">36N120E</strain>
    </source>
</reference>
<dbReference type="Proteomes" id="UP000054937">
    <property type="component" value="Unassembled WGS sequence"/>
</dbReference>
<dbReference type="SMART" id="SM00327">
    <property type="entry name" value="VWA"/>
    <property type="match status" value="1"/>
</dbReference>
<keyword evidence="2" id="KW-0472">Membrane</keyword>
<keyword evidence="2" id="KW-0812">Transmembrane</keyword>
<dbReference type="InterPro" id="IPR036465">
    <property type="entry name" value="vWFA_dom_sf"/>
</dbReference>
<feature type="domain" description="VWFA" evidence="3">
    <location>
        <begin position="245"/>
        <end position="415"/>
    </location>
</feature>
<dbReference type="PROSITE" id="PS50234">
    <property type="entry name" value="VWFA"/>
    <property type="match status" value="1"/>
</dbReference>
<feature type="transmembrane region" description="Helical" evidence="2">
    <location>
        <begin position="7"/>
        <end position="23"/>
    </location>
</feature>
<dbReference type="Pfam" id="PF13519">
    <property type="entry name" value="VWA_2"/>
    <property type="match status" value="1"/>
</dbReference>
<dbReference type="EMBL" id="LDAU01000042">
    <property type="protein sequence ID" value="KRX09880.1"/>
    <property type="molecule type" value="Genomic_DNA"/>
</dbReference>
<evidence type="ECO:0000256" key="1">
    <source>
        <dbReference type="SAM" id="MobiDB-lite"/>
    </source>
</evidence>
<dbReference type="SUPFAM" id="SSF53300">
    <property type="entry name" value="vWA-like"/>
    <property type="match status" value="1"/>
</dbReference>
<dbReference type="InParanoid" id="A0A0V0R6U2"/>
<dbReference type="PANTHER" id="PTHR10166:SF37">
    <property type="entry name" value="STOLID, ISOFORM H"/>
    <property type="match status" value="1"/>
</dbReference>
<sequence>MSTQINTLIYILIIIFLCQTITYQKDYSSAWDIINEVEELAKKGALRAQILFEKRCESDIDACKYKQYDSCSTKMPDGMEIVHEELQLEGCDVKGMYVNYNTSGARCDNNEDCDSYDNKRIICSQAELFYDFYQYEYLDQDQSDNQNDDSDEDEDEDQENEFIIEQISIEDYEGLSDKIIEKYDPQLTSIKQSKDSQIVYQYAGFRNSYFNIYPFYHRPFVCDQCQEYDPRSRSWYIGGVTGAKNLVLILDISQSMAGKMNMAKNAALTVVESLTYSDYFQLILFNDDAETITGENVLIQATIENKAKFTSLIEEIQEKGGTNFEAAFVKAFNIMDETFDDESSGSDNYKNCLNVILFMTDGKISSGEDNQSLLLNMIATRNSYYKAFIFTYSLGTDADVDLPNQISCENRGICL</sequence>
<keyword evidence="2" id="KW-1133">Transmembrane helix</keyword>
<proteinExistence type="predicted"/>
<dbReference type="GO" id="GO:0005245">
    <property type="term" value="F:voltage-gated calcium channel activity"/>
    <property type="evidence" value="ECO:0007669"/>
    <property type="project" value="TreeGrafter"/>
</dbReference>
<dbReference type="PANTHER" id="PTHR10166">
    <property type="entry name" value="VOLTAGE-DEPENDENT CALCIUM CHANNEL SUBUNIT ALPHA-2/DELTA-RELATED"/>
    <property type="match status" value="1"/>
</dbReference>
<organism evidence="4 5">
    <name type="scientific">Pseudocohnilembus persalinus</name>
    <name type="common">Ciliate</name>
    <dbReference type="NCBI Taxonomy" id="266149"/>
    <lineage>
        <taxon>Eukaryota</taxon>
        <taxon>Sar</taxon>
        <taxon>Alveolata</taxon>
        <taxon>Ciliophora</taxon>
        <taxon>Intramacronucleata</taxon>
        <taxon>Oligohymenophorea</taxon>
        <taxon>Scuticociliatia</taxon>
        <taxon>Philasterida</taxon>
        <taxon>Pseudocohnilembidae</taxon>
        <taxon>Pseudocohnilembus</taxon>
    </lineage>
</organism>
<dbReference type="Gene3D" id="3.40.50.410">
    <property type="entry name" value="von Willebrand factor, type A domain"/>
    <property type="match status" value="1"/>
</dbReference>
<keyword evidence="5" id="KW-1185">Reference proteome</keyword>